<evidence type="ECO:0000313" key="4">
    <source>
        <dbReference type="Proteomes" id="UP000887566"/>
    </source>
</evidence>
<dbReference type="WBParaSite" id="PSAMB.scaffold3132size19538.g20440.t1">
    <property type="protein sequence ID" value="PSAMB.scaffold3132size19538.g20440.t1"/>
    <property type="gene ID" value="PSAMB.scaffold3132size19538.g20440"/>
</dbReference>
<dbReference type="PROSITE" id="PS00022">
    <property type="entry name" value="EGF_1"/>
    <property type="match status" value="2"/>
</dbReference>
<name>A0A914W484_9BILA</name>
<keyword evidence="1" id="KW-1015">Disulfide bond</keyword>
<evidence type="ECO:0000256" key="1">
    <source>
        <dbReference type="PROSITE-ProRule" id="PRU00076"/>
    </source>
</evidence>
<evidence type="ECO:0000259" key="3">
    <source>
        <dbReference type="PROSITE" id="PS51233"/>
    </source>
</evidence>
<dbReference type="InterPro" id="IPR051830">
    <property type="entry name" value="NOTCH_homolog"/>
</dbReference>
<dbReference type="Gene3D" id="2.10.25.10">
    <property type="entry name" value="Laminin"/>
    <property type="match status" value="2"/>
</dbReference>
<feature type="domain" description="VWFD" evidence="3">
    <location>
        <begin position="189"/>
        <end position="310"/>
    </location>
</feature>
<comment type="caution">
    <text evidence="1">Lacks conserved residue(s) required for the propagation of feature annotation.</text>
</comment>
<dbReference type="Pfam" id="PF00008">
    <property type="entry name" value="EGF"/>
    <property type="match status" value="2"/>
</dbReference>
<dbReference type="CDD" id="cd00054">
    <property type="entry name" value="EGF_CA"/>
    <property type="match status" value="1"/>
</dbReference>
<sequence length="310" mass="34912">MTKEQLVIEIERLLKEPSEKPQFNVCDRLPCKNGGFCKPIGTSDYSCECPQNTTGVNCEKVLVCTLNTCPINAECSISNYQILCTCKHGYVKNQTECEPYDECEHRKPCQNGGKCISLQAAAAVDVTSKLYRCECPRHTTGENCEVVLQCTPTSCSNNANCFVDNHQINCVCKSGFATDDQGDCTVKIRQAHVWGEPHYTTFDGLQYDYQGTCPYTLTKPCNYDIDPKFSIRAQNKVYNFDKRVSVVTWVELTIYGHTFKVHENLTLIVDGTIVSVPYQLFIPGDDKWKVKADISSGQMRITTREHIGKF</sequence>
<dbReference type="Pfam" id="PF00094">
    <property type="entry name" value="VWD"/>
    <property type="match status" value="1"/>
</dbReference>
<dbReference type="InterPro" id="IPR001846">
    <property type="entry name" value="VWF_type-D"/>
</dbReference>
<dbReference type="PROSITE" id="PS01186">
    <property type="entry name" value="EGF_2"/>
    <property type="match status" value="2"/>
</dbReference>
<evidence type="ECO:0000313" key="5">
    <source>
        <dbReference type="WBParaSite" id="PSAMB.scaffold3132size19538.g20440.t1"/>
    </source>
</evidence>
<dbReference type="PANTHER" id="PTHR24033:SF151">
    <property type="entry name" value="NOTCH 2"/>
    <property type="match status" value="1"/>
</dbReference>
<reference evidence="5" key="1">
    <citation type="submission" date="2022-11" db="UniProtKB">
        <authorList>
            <consortium name="WormBaseParasite"/>
        </authorList>
    </citation>
    <scope>IDENTIFICATION</scope>
</reference>
<feature type="domain" description="EGF-like" evidence="2">
    <location>
        <begin position="99"/>
        <end position="145"/>
    </location>
</feature>
<dbReference type="AlphaFoldDB" id="A0A914W484"/>
<dbReference type="PROSITE" id="PS50026">
    <property type="entry name" value="EGF_3"/>
    <property type="match status" value="2"/>
</dbReference>
<dbReference type="SMART" id="SM00181">
    <property type="entry name" value="EGF"/>
    <property type="match status" value="4"/>
</dbReference>
<protein>
    <submittedName>
        <fullName evidence="5">Uncharacterized protein</fullName>
    </submittedName>
</protein>
<feature type="disulfide bond" evidence="1">
    <location>
        <begin position="49"/>
        <end position="58"/>
    </location>
</feature>
<dbReference type="PROSITE" id="PS51233">
    <property type="entry name" value="VWFD"/>
    <property type="match status" value="1"/>
</dbReference>
<dbReference type="PANTHER" id="PTHR24033">
    <property type="entry name" value="EGF-LIKE DOMAIN-CONTAINING PROTEIN"/>
    <property type="match status" value="1"/>
</dbReference>
<dbReference type="InterPro" id="IPR000742">
    <property type="entry name" value="EGF"/>
</dbReference>
<organism evidence="4 5">
    <name type="scientific">Plectus sambesii</name>
    <dbReference type="NCBI Taxonomy" id="2011161"/>
    <lineage>
        <taxon>Eukaryota</taxon>
        <taxon>Metazoa</taxon>
        <taxon>Ecdysozoa</taxon>
        <taxon>Nematoda</taxon>
        <taxon>Chromadorea</taxon>
        <taxon>Plectida</taxon>
        <taxon>Plectina</taxon>
        <taxon>Plectoidea</taxon>
        <taxon>Plectidae</taxon>
        <taxon>Plectus</taxon>
    </lineage>
</organism>
<feature type="disulfide bond" evidence="1">
    <location>
        <begin position="135"/>
        <end position="144"/>
    </location>
</feature>
<dbReference type="Proteomes" id="UP000887566">
    <property type="component" value="Unplaced"/>
</dbReference>
<feature type="domain" description="EGF-like" evidence="2">
    <location>
        <begin position="22"/>
        <end position="59"/>
    </location>
</feature>
<keyword evidence="4" id="KW-1185">Reference proteome</keyword>
<evidence type="ECO:0000259" key="2">
    <source>
        <dbReference type="PROSITE" id="PS50026"/>
    </source>
</evidence>
<proteinExistence type="predicted"/>
<dbReference type="SUPFAM" id="SSF57196">
    <property type="entry name" value="EGF/Laminin"/>
    <property type="match status" value="2"/>
</dbReference>
<accession>A0A914W484</accession>
<keyword evidence="1" id="KW-0245">EGF-like domain</keyword>